<sequence>MPALCNLIAFAGTIKTACDVEEGVACQVVLTKTLLNMRAGRPETNSTAHNIIMKMNTKLGGVNNRVHQSYNIYETSIKVQHPQAERIVYLVDALKERLLAFYKAVGTSPKHIIVYRDGISETEFLNTLKEELALVKAACRKLDSEYSPTVSYVVVQKRHHTRFFAEPSVASRFGNLRECMGNIPPGTTVDMRVTSSHLFDFFLCSHLGAIGTSRPSHYYVLYDSWNLTPDEWQHLTFALCHVYARCNRSVSIPAPVYYAHLACARASIHDDALFGIRGSTESRDAAGGAPARSEQETTRTHQMALCVNEASPRMYFV</sequence>
<gene>
    <name evidence="3" type="ORF">GPUH_LOCUS21001</name>
</gene>
<dbReference type="PANTHER" id="PTHR22891">
    <property type="entry name" value="EUKARYOTIC TRANSLATION INITIATION FACTOR 2C"/>
    <property type="match status" value="1"/>
</dbReference>
<dbReference type="InterPro" id="IPR012337">
    <property type="entry name" value="RNaseH-like_sf"/>
</dbReference>
<evidence type="ECO:0000313" key="5">
    <source>
        <dbReference type="WBParaSite" id="GPUH_0002102701-mRNA-1"/>
    </source>
</evidence>
<protein>
    <submittedName>
        <fullName evidence="5">Piwi domain-containing protein</fullName>
    </submittedName>
</protein>
<dbReference type="PROSITE" id="PS50822">
    <property type="entry name" value="PIWI"/>
    <property type="match status" value="1"/>
</dbReference>
<evidence type="ECO:0000313" key="3">
    <source>
        <dbReference type="EMBL" id="VDN37287.1"/>
    </source>
</evidence>
<reference evidence="5" key="1">
    <citation type="submission" date="2016-06" db="UniProtKB">
        <authorList>
            <consortium name="WormBaseParasite"/>
        </authorList>
    </citation>
    <scope>IDENTIFICATION</scope>
</reference>
<dbReference type="AlphaFoldDB" id="A0A183EJ61"/>
<evidence type="ECO:0000259" key="2">
    <source>
        <dbReference type="PROSITE" id="PS50822"/>
    </source>
</evidence>
<dbReference type="Proteomes" id="UP000271098">
    <property type="component" value="Unassembled WGS sequence"/>
</dbReference>
<proteinExistence type="predicted"/>
<dbReference type="Gene3D" id="3.30.420.10">
    <property type="entry name" value="Ribonuclease H-like superfamily/Ribonuclease H"/>
    <property type="match status" value="1"/>
</dbReference>
<keyword evidence="4" id="KW-1185">Reference proteome</keyword>
<dbReference type="GO" id="GO:0003676">
    <property type="term" value="F:nucleic acid binding"/>
    <property type="evidence" value="ECO:0007669"/>
    <property type="project" value="InterPro"/>
</dbReference>
<accession>A0A183EJ61</accession>
<evidence type="ECO:0000256" key="1">
    <source>
        <dbReference type="SAM" id="MobiDB-lite"/>
    </source>
</evidence>
<organism evidence="5">
    <name type="scientific">Gongylonema pulchrum</name>
    <dbReference type="NCBI Taxonomy" id="637853"/>
    <lineage>
        <taxon>Eukaryota</taxon>
        <taxon>Metazoa</taxon>
        <taxon>Ecdysozoa</taxon>
        <taxon>Nematoda</taxon>
        <taxon>Chromadorea</taxon>
        <taxon>Rhabditida</taxon>
        <taxon>Spirurina</taxon>
        <taxon>Spiruromorpha</taxon>
        <taxon>Spiruroidea</taxon>
        <taxon>Gongylonematidae</taxon>
        <taxon>Gongylonema</taxon>
    </lineage>
</organism>
<dbReference type="InterPro" id="IPR003165">
    <property type="entry name" value="Piwi"/>
</dbReference>
<evidence type="ECO:0000313" key="4">
    <source>
        <dbReference type="Proteomes" id="UP000271098"/>
    </source>
</evidence>
<dbReference type="InterPro" id="IPR036397">
    <property type="entry name" value="RNaseH_sf"/>
</dbReference>
<reference evidence="3 4" key="2">
    <citation type="submission" date="2018-11" db="EMBL/GenBank/DDBJ databases">
        <authorList>
            <consortium name="Pathogen Informatics"/>
        </authorList>
    </citation>
    <scope>NUCLEOTIDE SEQUENCE [LARGE SCALE GENOMIC DNA]</scope>
</reference>
<dbReference type="Pfam" id="PF02171">
    <property type="entry name" value="Piwi"/>
    <property type="match status" value="1"/>
</dbReference>
<feature type="region of interest" description="Disordered" evidence="1">
    <location>
        <begin position="281"/>
        <end position="300"/>
    </location>
</feature>
<feature type="domain" description="Piwi" evidence="2">
    <location>
        <begin position="85"/>
        <end position="271"/>
    </location>
</feature>
<dbReference type="SUPFAM" id="SSF53098">
    <property type="entry name" value="Ribonuclease H-like"/>
    <property type="match status" value="1"/>
</dbReference>
<dbReference type="OrthoDB" id="5971213at2759"/>
<dbReference type="WBParaSite" id="GPUH_0002102701-mRNA-1">
    <property type="protein sequence ID" value="GPUH_0002102701-mRNA-1"/>
    <property type="gene ID" value="GPUH_0002102701"/>
</dbReference>
<name>A0A183EJ61_9BILA</name>
<dbReference type="EMBL" id="UYRT01091626">
    <property type="protein sequence ID" value="VDN37287.1"/>
    <property type="molecule type" value="Genomic_DNA"/>
</dbReference>
<dbReference type="SMART" id="SM00950">
    <property type="entry name" value="Piwi"/>
    <property type="match status" value="1"/>
</dbReference>